<dbReference type="Proteomes" id="UP000252733">
    <property type="component" value="Unassembled WGS sequence"/>
</dbReference>
<comment type="caution">
    <text evidence="2">The sequence shown here is derived from an EMBL/GenBank/DDBJ whole genome shotgun (WGS) entry which is preliminary data.</text>
</comment>
<dbReference type="EMBL" id="QPIZ01000033">
    <property type="protein sequence ID" value="RCW28973.1"/>
    <property type="molecule type" value="Genomic_DNA"/>
</dbReference>
<dbReference type="AlphaFoldDB" id="A0A368UJY2"/>
<keyword evidence="3" id="KW-1185">Reference proteome</keyword>
<organism evidence="2 3">
    <name type="scientific">Marinilabilia salmonicolor</name>
    <dbReference type="NCBI Taxonomy" id="989"/>
    <lineage>
        <taxon>Bacteria</taxon>
        <taxon>Pseudomonadati</taxon>
        <taxon>Bacteroidota</taxon>
        <taxon>Bacteroidia</taxon>
        <taxon>Marinilabiliales</taxon>
        <taxon>Marinilabiliaceae</taxon>
        <taxon>Marinilabilia</taxon>
    </lineage>
</organism>
<name>A0A368UJY2_9BACT</name>
<protein>
    <submittedName>
        <fullName evidence="2">Uncharacterized protein</fullName>
    </submittedName>
</protein>
<evidence type="ECO:0000313" key="2">
    <source>
        <dbReference type="EMBL" id="RCW28973.1"/>
    </source>
</evidence>
<evidence type="ECO:0000313" key="3">
    <source>
        <dbReference type="Proteomes" id="UP000252733"/>
    </source>
</evidence>
<gene>
    <name evidence="2" type="ORF">DFO77_13326</name>
</gene>
<proteinExistence type="predicted"/>
<accession>A0A368UJY2</accession>
<sequence>MKSRKLPKKHNNDFDAFEKPKKSGAKVTKSKRSKKPSIYDELDELAEMDDFVLSDREYRGFDDLYSDDDDALY</sequence>
<reference evidence="2 3" key="1">
    <citation type="submission" date="2018-07" db="EMBL/GenBank/DDBJ databases">
        <title>Freshwater and sediment microbial communities from various areas in North America, analyzing microbe dynamics in response to fracking.</title>
        <authorList>
            <person name="Lamendella R."/>
        </authorList>
    </citation>
    <scope>NUCLEOTIDE SEQUENCE [LARGE SCALE GENOMIC DNA]</scope>
    <source>
        <strain evidence="2 3">160A</strain>
    </source>
</reference>
<feature type="compositionally biased region" description="Basic residues" evidence="1">
    <location>
        <begin position="22"/>
        <end position="35"/>
    </location>
</feature>
<feature type="region of interest" description="Disordered" evidence="1">
    <location>
        <begin position="1"/>
        <end position="35"/>
    </location>
</feature>
<dbReference type="RefSeq" id="WP_114437997.1">
    <property type="nucleotide sequence ID" value="NZ_QPIZ01000033.1"/>
</dbReference>
<evidence type="ECO:0000256" key="1">
    <source>
        <dbReference type="SAM" id="MobiDB-lite"/>
    </source>
</evidence>
<feature type="compositionally biased region" description="Basic and acidic residues" evidence="1">
    <location>
        <begin position="10"/>
        <end position="21"/>
    </location>
</feature>